<evidence type="ECO:0000256" key="3">
    <source>
        <dbReference type="ARBA" id="ARBA00022737"/>
    </source>
</evidence>
<keyword evidence="5 7" id="KW-0129">CBS domain</keyword>
<feature type="domain" description="CNNM transmembrane" evidence="12">
    <location>
        <begin position="34"/>
        <end position="217"/>
    </location>
</feature>
<dbReference type="EMBL" id="CP140158">
    <property type="protein sequence ID" value="WQG85567.1"/>
    <property type="molecule type" value="Genomic_DNA"/>
</dbReference>
<evidence type="ECO:0000256" key="9">
    <source>
        <dbReference type="SAM" id="Phobius"/>
    </source>
</evidence>
<dbReference type="PANTHER" id="PTHR22777">
    <property type="entry name" value="HEMOLYSIN-RELATED"/>
    <property type="match status" value="1"/>
</dbReference>
<evidence type="ECO:0000259" key="12">
    <source>
        <dbReference type="PROSITE" id="PS51846"/>
    </source>
</evidence>
<evidence type="ECO:0000256" key="10">
    <source>
        <dbReference type="SAM" id="SignalP"/>
    </source>
</evidence>
<feature type="transmembrane region" description="Helical" evidence="9">
    <location>
        <begin position="39"/>
        <end position="70"/>
    </location>
</feature>
<evidence type="ECO:0000256" key="8">
    <source>
        <dbReference type="PROSITE-ProRule" id="PRU01193"/>
    </source>
</evidence>
<evidence type="ECO:0000259" key="11">
    <source>
        <dbReference type="PROSITE" id="PS51371"/>
    </source>
</evidence>
<keyword evidence="10" id="KW-0732">Signal</keyword>
<feature type="signal peptide" evidence="10">
    <location>
        <begin position="1"/>
        <end position="23"/>
    </location>
</feature>
<gene>
    <name evidence="13" type="ORF">SR900_01485</name>
</gene>
<dbReference type="Pfam" id="PF01595">
    <property type="entry name" value="CNNM"/>
    <property type="match status" value="1"/>
</dbReference>
<dbReference type="PANTHER" id="PTHR22777:SF4">
    <property type="entry name" value="UPF0053 PROTEIN SLL1254"/>
    <property type="match status" value="1"/>
</dbReference>
<dbReference type="Pfam" id="PF00571">
    <property type="entry name" value="CBS"/>
    <property type="match status" value="2"/>
</dbReference>
<dbReference type="InterPro" id="IPR002550">
    <property type="entry name" value="CNNM"/>
</dbReference>
<keyword evidence="6 8" id="KW-0472">Membrane</keyword>
<keyword evidence="14" id="KW-1185">Reference proteome</keyword>
<protein>
    <submittedName>
        <fullName evidence="13">Hemolysin family protein</fullName>
    </submittedName>
</protein>
<evidence type="ECO:0000256" key="1">
    <source>
        <dbReference type="ARBA" id="ARBA00004141"/>
    </source>
</evidence>
<feature type="transmembrane region" description="Helical" evidence="9">
    <location>
        <begin position="91"/>
        <end position="114"/>
    </location>
</feature>
<accession>A0ABZ0X4N6</accession>
<keyword evidence="3" id="KW-0677">Repeat</keyword>
<dbReference type="InterPro" id="IPR046342">
    <property type="entry name" value="CBS_dom_sf"/>
</dbReference>
<dbReference type="SUPFAM" id="SSF54631">
    <property type="entry name" value="CBS-domain pair"/>
    <property type="match status" value="1"/>
</dbReference>
<sequence length="392" mass="44448">MKRLFIVATLCLLWMLSIEPAHASAVASDISKVSSIDWALLALYILIAILFSFFCSIAEAVLLSITPSYIEHMQEKNPKRAKVLRTLRITSVDRSLAAILTLNTIAHTVGAIAAGAQATVVFGSAWIGLFSVIMTLAILFFSEIVPKTIGAVYWKQLATITAVYVQWLIKILYPLIWLSEMITKWISHGKKQHIFSRDEFLAMAGLGERTGHIDEHEFRVVRNLFRFRQLRAKDIMTPRTVMVSLPASAKVKDVFQQVLEIRFSRLPIYSEDNDDITDFVLKDDILMTQAKDHGARTLAHLKRKLMVVLAEMPLPDLMEVLLNERQHIALVVDEYGQTSGLVTLEDVVETLLGLEIMDEMDEVKDMQLLARQQWRKRAEKRGLIIDKDSESQ</sequence>
<dbReference type="CDD" id="cd04590">
    <property type="entry name" value="CBS_pair_CorC_HlyC_assoc"/>
    <property type="match status" value="1"/>
</dbReference>
<dbReference type="RefSeq" id="WP_033413776.1">
    <property type="nucleotide sequence ID" value="NZ_CP140158.1"/>
</dbReference>
<dbReference type="Gene3D" id="3.10.580.10">
    <property type="entry name" value="CBS-domain"/>
    <property type="match status" value="1"/>
</dbReference>
<name>A0ABZ0X4N6_9GAMM</name>
<dbReference type="InterPro" id="IPR044751">
    <property type="entry name" value="Ion_transp-like_CBS"/>
</dbReference>
<feature type="domain" description="CBS" evidence="11">
    <location>
        <begin position="236"/>
        <end position="296"/>
    </location>
</feature>
<evidence type="ECO:0000256" key="7">
    <source>
        <dbReference type="PROSITE-ProRule" id="PRU00703"/>
    </source>
</evidence>
<evidence type="ECO:0000256" key="2">
    <source>
        <dbReference type="ARBA" id="ARBA00022692"/>
    </source>
</evidence>
<feature type="transmembrane region" description="Helical" evidence="9">
    <location>
        <begin position="157"/>
        <end position="178"/>
    </location>
</feature>
<evidence type="ECO:0000256" key="5">
    <source>
        <dbReference type="ARBA" id="ARBA00023122"/>
    </source>
</evidence>
<reference evidence="13 14" key="1">
    <citation type="submission" date="2023-11" db="EMBL/GenBank/DDBJ databases">
        <title>MicrobeMod: A computational toolkit for identifying prokaryotic methylation and restriction-modification with nanopore sequencing.</title>
        <authorList>
            <person name="Crits-Christoph A."/>
            <person name="Kang S.C."/>
            <person name="Lee H."/>
            <person name="Ostrov N."/>
        </authorList>
    </citation>
    <scope>NUCLEOTIDE SEQUENCE [LARGE SCALE GENOMIC DNA]</scope>
    <source>
        <strain evidence="13 14">DSMZ 16071</strain>
    </source>
</reference>
<keyword evidence="4 8" id="KW-1133">Transmembrane helix</keyword>
<evidence type="ECO:0000313" key="14">
    <source>
        <dbReference type="Proteomes" id="UP001324185"/>
    </source>
</evidence>
<comment type="subcellular location">
    <subcellularLocation>
        <location evidence="1">Membrane</location>
        <topology evidence="1">Multi-pass membrane protein</topology>
    </subcellularLocation>
</comment>
<feature type="domain" description="CBS" evidence="11">
    <location>
        <begin position="301"/>
        <end position="359"/>
    </location>
</feature>
<dbReference type="InterPro" id="IPR000644">
    <property type="entry name" value="CBS_dom"/>
</dbReference>
<feature type="chain" id="PRO_5047431668" evidence="10">
    <location>
        <begin position="24"/>
        <end position="392"/>
    </location>
</feature>
<evidence type="ECO:0000313" key="13">
    <source>
        <dbReference type="EMBL" id="WQG85567.1"/>
    </source>
</evidence>
<proteinExistence type="predicted"/>
<dbReference type="PROSITE" id="PS51846">
    <property type="entry name" value="CNNM"/>
    <property type="match status" value="1"/>
</dbReference>
<evidence type="ECO:0000256" key="4">
    <source>
        <dbReference type="ARBA" id="ARBA00022989"/>
    </source>
</evidence>
<dbReference type="PROSITE" id="PS51371">
    <property type="entry name" value="CBS"/>
    <property type="match status" value="2"/>
</dbReference>
<feature type="transmembrane region" description="Helical" evidence="9">
    <location>
        <begin position="120"/>
        <end position="145"/>
    </location>
</feature>
<organism evidence="13 14">
    <name type="scientific">Kangiella aquimarina</name>
    <dbReference type="NCBI Taxonomy" id="261965"/>
    <lineage>
        <taxon>Bacteria</taxon>
        <taxon>Pseudomonadati</taxon>
        <taxon>Pseudomonadota</taxon>
        <taxon>Gammaproteobacteria</taxon>
        <taxon>Kangiellales</taxon>
        <taxon>Kangiellaceae</taxon>
        <taxon>Kangiella</taxon>
    </lineage>
</organism>
<evidence type="ECO:0000256" key="6">
    <source>
        <dbReference type="ARBA" id="ARBA00023136"/>
    </source>
</evidence>
<keyword evidence="2 8" id="KW-0812">Transmembrane</keyword>
<dbReference type="Proteomes" id="UP001324185">
    <property type="component" value="Chromosome"/>
</dbReference>